<keyword evidence="2" id="KW-1133">Transmembrane helix</keyword>
<reference evidence="3" key="1">
    <citation type="submission" date="2023-07" db="EMBL/GenBank/DDBJ databases">
        <title>Fictibacillus sp. isolated from freshwater pond.</title>
        <authorList>
            <person name="Kirdat K."/>
            <person name="Bhat A."/>
            <person name="Mourya A."/>
            <person name="Yadav A."/>
        </authorList>
    </citation>
    <scope>NUCLEOTIDE SEQUENCE</scope>
    <source>
        <strain evidence="3">NE201</strain>
    </source>
</reference>
<name>A0ABT8HSQ0_9BACL</name>
<gene>
    <name evidence="3" type="ORF">QYB97_04920</name>
</gene>
<proteinExistence type="predicted"/>
<keyword evidence="2" id="KW-0812">Transmembrane</keyword>
<dbReference type="InterPro" id="IPR024623">
    <property type="entry name" value="YtxH"/>
</dbReference>
<evidence type="ECO:0000313" key="4">
    <source>
        <dbReference type="Proteomes" id="UP001172721"/>
    </source>
</evidence>
<sequence>MNNEYTNTTTTNNSKEKSRFTTGVLVGGLVGAATALLLTPKTGKDMRAGLSSQTSNLKEKTMQMKDQAKLQTQLGTMAGREKASNMMGTVKDKASQVTSQAKDKVSSMKNKKNNNTPTVESEPGLPPSPESSKTTLGE</sequence>
<feature type="compositionally biased region" description="Basic and acidic residues" evidence="1">
    <location>
        <begin position="57"/>
        <end position="66"/>
    </location>
</feature>
<accession>A0ABT8HSQ0</accession>
<feature type="region of interest" description="Disordered" evidence="1">
    <location>
        <begin position="80"/>
        <end position="138"/>
    </location>
</feature>
<dbReference type="RefSeq" id="WP_301164812.1">
    <property type="nucleotide sequence ID" value="NZ_JAUHTR010000001.1"/>
</dbReference>
<dbReference type="PANTHER" id="PTHR35792">
    <property type="entry name" value="GENERAL STRESS PROTEIN"/>
    <property type="match status" value="1"/>
</dbReference>
<protein>
    <submittedName>
        <fullName evidence="3">YtxH domain-containing protein</fullName>
    </submittedName>
</protein>
<dbReference type="Proteomes" id="UP001172721">
    <property type="component" value="Unassembled WGS sequence"/>
</dbReference>
<dbReference type="InterPro" id="IPR052928">
    <property type="entry name" value="Desiccation-related_membrane"/>
</dbReference>
<dbReference type="Pfam" id="PF12732">
    <property type="entry name" value="YtxH"/>
    <property type="match status" value="1"/>
</dbReference>
<dbReference type="EMBL" id="JAUHTR010000001">
    <property type="protein sequence ID" value="MDN4523803.1"/>
    <property type="molecule type" value="Genomic_DNA"/>
</dbReference>
<evidence type="ECO:0000256" key="1">
    <source>
        <dbReference type="SAM" id="MobiDB-lite"/>
    </source>
</evidence>
<keyword evidence="4" id="KW-1185">Reference proteome</keyword>
<dbReference type="PANTHER" id="PTHR35792:SF1">
    <property type="entry name" value="SLL0268 PROTEIN"/>
    <property type="match status" value="1"/>
</dbReference>
<feature type="region of interest" description="Disordered" evidence="1">
    <location>
        <begin position="45"/>
        <end position="66"/>
    </location>
</feature>
<feature type="transmembrane region" description="Helical" evidence="2">
    <location>
        <begin position="20"/>
        <end position="38"/>
    </location>
</feature>
<comment type="caution">
    <text evidence="3">The sequence shown here is derived from an EMBL/GenBank/DDBJ whole genome shotgun (WGS) entry which is preliminary data.</text>
</comment>
<evidence type="ECO:0000313" key="3">
    <source>
        <dbReference type="EMBL" id="MDN4523803.1"/>
    </source>
</evidence>
<keyword evidence="2" id="KW-0472">Membrane</keyword>
<evidence type="ECO:0000256" key="2">
    <source>
        <dbReference type="SAM" id="Phobius"/>
    </source>
</evidence>
<organism evidence="3 4">
    <name type="scientific">Fictibacillus fluitans</name>
    <dbReference type="NCBI Taxonomy" id="3058422"/>
    <lineage>
        <taxon>Bacteria</taxon>
        <taxon>Bacillati</taxon>
        <taxon>Bacillota</taxon>
        <taxon>Bacilli</taxon>
        <taxon>Bacillales</taxon>
        <taxon>Fictibacillaceae</taxon>
        <taxon>Fictibacillus</taxon>
    </lineage>
</organism>